<feature type="compositionally biased region" description="Basic residues" evidence="1">
    <location>
        <begin position="65"/>
        <end position="76"/>
    </location>
</feature>
<protein>
    <submittedName>
        <fullName evidence="2">Uncharacterized protein</fullName>
    </submittedName>
</protein>
<proteinExistence type="predicted"/>
<reference evidence="2" key="1">
    <citation type="submission" date="2023-10" db="EMBL/GenBank/DDBJ databases">
        <authorList>
            <person name="Chen Y."/>
            <person name="Shah S."/>
            <person name="Dougan E. K."/>
            <person name="Thang M."/>
            <person name="Chan C."/>
        </authorList>
    </citation>
    <scope>NUCLEOTIDE SEQUENCE [LARGE SCALE GENOMIC DNA]</scope>
</reference>
<name>A0ABN9WFG9_9DINO</name>
<dbReference type="EMBL" id="CAUYUJ010018636">
    <property type="protein sequence ID" value="CAK0885165.1"/>
    <property type="molecule type" value="Genomic_DNA"/>
</dbReference>
<evidence type="ECO:0000256" key="1">
    <source>
        <dbReference type="SAM" id="MobiDB-lite"/>
    </source>
</evidence>
<accession>A0ABN9WFG9</accession>
<keyword evidence="3" id="KW-1185">Reference proteome</keyword>
<feature type="region of interest" description="Disordered" evidence="1">
    <location>
        <begin position="32"/>
        <end position="103"/>
    </location>
</feature>
<sequence length="295" mass="32300">MPGRRSTTCLPRALLSSKRRSGVFAGEAAVRGAQQAAGGEGVDGGEPARAGPGLVEPGASSRGGGHGRRLARRGRGARVGAGQGLEKQGGKAGEAEEREKEARWRAAGLPVPRMRQEEADAFFPRQALEVEFVMTTNSPKAEVTIDLPLGDVRYAFRVEAITCVGKGPRSDKVVYKADLEYDEKSEMPRQLAQWVVQKRLAAEILPVTGIRLSGEARKAELKGSQVLSEFEKFRQIDDDLSQFATIWRLLVEGGLKLSIGEEAEQQDDKKDKRNMRGGRFCNKQTVGKDWNIRRD</sequence>
<dbReference type="Proteomes" id="UP001189429">
    <property type="component" value="Unassembled WGS sequence"/>
</dbReference>
<evidence type="ECO:0000313" key="3">
    <source>
        <dbReference type="Proteomes" id="UP001189429"/>
    </source>
</evidence>
<feature type="compositionally biased region" description="Basic and acidic residues" evidence="1">
    <location>
        <begin position="93"/>
        <end position="103"/>
    </location>
</feature>
<gene>
    <name evidence="2" type="ORF">PCOR1329_LOCUS66867</name>
</gene>
<evidence type="ECO:0000313" key="2">
    <source>
        <dbReference type="EMBL" id="CAK0885165.1"/>
    </source>
</evidence>
<organism evidence="2 3">
    <name type="scientific">Prorocentrum cordatum</name>
    <dbReference type="NCBI Taxonomy" id="2364126"/>
    <lineage>
        <taxon>Eukaryota</taxon>
        <taxon>Sar</taxon>
        <taxon>Alveolata</taxon>
        <taxon>Dinophyceae</taxon>
        <taxon>Prorocentrales</taxon>
        <taxon>Prorocentraceae</taxon>
        <taxon>Prorocentrum</taxon>
    </lineage>
</organism>
<feature type="region of interest" description="Disordered" evidence="1">
    <location>
        <begin position="263"/>
        <end position="282"/>
    </location>
</feature>
<comment type="caution">
    <text evidence="2">The sequence shown here is derived from an EMBL/GenBank/DDBJ whole genome shotgun (WGS) entry which is preliminary data.</text>
</comment>